<dbReference type="InParanoid" id="A0A672Z1D5"/>
<reference evidence="1" key="3">
    <citation type="submission" date="2025-09" db="UniProtKB">
        <authorList>
            <consortium name="Ensembl"/>
        </authorList>
    </citation>
    <scope>IDENTIFICATION</scope>
</reference>
<protein>
    <submittedName>
        <fullName evidence="1">Uncharacterized protein</fullName>
    </submittedName>
</protein>
<dbReference type="GO" id="GO:0000387">
    <property type="term" value="P:spliceosomal snRNP assembly"/>
    <property type="evidence" value="ECO:0007669"/>
    <property type="project" value="InterPro"/>
</dbReference>
<dbReference type="PANTHER" id="PTHR15571">
    <property type="entry name" value="GEM-ASSOCIATED PROTEIN 4"/>
    <property type="match status" value="1"/>
</dbReference>
<reference evidence="1" key="1">
    <citation type="submission" date="2019-06" db="EMBL/GenBank/DDBJ databases">
        <authorList>
            <consortium name="Wellcome Sanger Institute Data Sharing"/>
        </authorList>
    </citation>
    <scope>NUCLEOTIDE SEQUENCE [LARGE SCALE GENOMIC DNA]</scope>
</reference>
<dbReference type="InterPro" id="IPR033265">
    <property type="entry name" value="GEMIN4"/>
</dbReference>
<evidence type="ECO:0000313" key="1">
    <source>
        <dbReference type="Ensembl" id="ENSSORP00005010558.1"/>
    </source>
</evidence>
<sequence>MLSSQLCQPSSLSSIQKADWSRVGCLVLEAIREVSKHYSVPLWLKVLCREAGEDLETAWRENPFFPLQNSIPEVNRVVLLELVKSMAAVYIFASLLLCLPPFQLCTELERLTEHVESSPVREEDGQFFTGGVCRPMTCYTPFFIH</sequence>
<accession>A0A672Z1D5</accession>
<name>A0A672Z1D5_9TELE</name>
<dbReference type="PANTHER" id="PTHR15571:SF2">
    <property type="entry name" value="GEM-ASSOCIATED PROTEIN 4"/>
    <property type="match status" value="1"/>
</dbReference>
<proteinExistence type="predicted"/>
<keyword evidence="2" id="KW-1185">Reference proteome</keyword>
<dbReference type="Ensembl" id="ENSSORT00005010896.1">
    <property type="protein sequence ID" value="ENSSORP00005010558.1"/>
    <property type="gene ID" value="ENSSORG00005005712.1"/>
</dbReference>
<organism evidence="1 2">
    <name type="scientific">Sphaeramia orbicularis</name>
    <name type="common">orbiculate cardinalfish</name>
    <dbReference type="NCBI Taxonomy" id="375764"/>
    <lineage>
        <taxon>Eukaryota</taxon>
        <taxon>Metazoa</taxon>
        <taxon>Chordata</taxon>
        <taxon>Craniata</taxon>
        <taxon>Vertebrata</taxon>
        <taxon>Euteleostomi</taxon>
        <taxon>Actinopterygii</taxon>
        <taxon>Neopterygii</taxon>
        <taxon>Teleostei</taxon>
        <taxon>Neoteleostei</taxon>
        <taxon>Acanthomorphata</taxon>
        <taxon>Gobiaria</taxon>
        <taxon>Kurtiformes</taxon>
        <taxon>Apogonoidei</taxon>
        <taxon>Apogonidae</taxon>
        <taxon>Apogoninae</taxon>
        <taxon>Sphaeramia</taxon>
    </lineage>
</organism>
<evidence type="ECO:0000313" key="2">
    <source>
        <dbReference type="Proteomes" id="UP000472271"/>
    </source>
</evidence>
<reference evidence="1" key="2">
    <citation type="submission" date="2025-08" db="UniProtKB">
        <authorList>
            <consortium name="Ensembl"/>
        </authorList>
    </citation>
    <scope>IDENTIFICATION</scope>
</reference>
<dbReference type="AlphaFoldDB" id="A0A672Z1D5"/>
<dbReference type="Proteomes" id="UP000472271">
    <property type="component" value="Chromosome 13"/>
</dbReference>
<dbReference type="GO" id="GO:0006364">
    <property type="term" value="P:rRNA processing"/>
    <property type="evidence" value="ECO:0007669"/>
    <property type="project" value="InterPro"/>
</dbReference>
<dbReference type="GO" id="GO:0032797">
    <property type="term" value="C:SMN complex"/>
    <property type="evidence" value="ECO:0007669"/>
    <property type="project" value="InterPro"/>
</dbReference>